<dbReference type="EMBL" id="JBFALK010000006">
    <property type="protein sequence ID" value="MEV0969586.1"/>
    <property type="molecule type" value="Genomic_DNA"/>
</dbReference>
<protein>
    <recommendedName>
        <fullName evidence="4">ABC transporter permease</fullName>
    </recommendedName>
</protein>
<feature type="transmembrane region" description="Helical" evidence="1">
    <location>
        <begin position="44"/>
        <end position="65"/>
    </location>
</feature>
<dbReference type="Proteomes" id="UP001551675">
    <property type="component" value="Unassembled WGS sequence"/>
</dbReference>
<evidence type="ECO:0000313" key="2">
    <source>
        <dbReference type="EMBL" id="MEV0969586.1"/>
    </source>
</evidence>
<proteinExistence type="predicted"/>
<reference evidence="2 3" key="1">
    <citation type="submission" date="2024-06" db="EMBL/GenBank/DDBJ databases">
        <title>The Natural Products Discovery Center: Release of the First 8490 Sequenced Strains for Exploring Actinobacteria Biosynthetic Diversity.</title>
        <authorList>
            <person name="Kalkreuter E."/>
            <person name="Kautsar S.A."/>
            <person name="Yang D."/>
            <person name="Bader C.D."/>
            <person name="Teijaro C.N."/>
            <person name="Fluegel L."/>
            <person name="Davis C.M."/>
            <person name="Simpson J.R."/>
            <person name="Lauterbach L."/>
            <person name="Steele A.D."/>
            <person name="Gui C."/>
            <person name="Meng S."/>
            <person name="Li G."/>
            <person name="Viehrig K."/>
            <person name="Ye F."/>
            <person name="Su P."/>
            <person name="Kiefer A.F."/>
            <person name="Nichols A."/>
            <person name="Cepeda A.J."/>
            <person name="Yan W."/>
            <person name="Fan B."/>
            <person name="Jiang Y."/>
            <person name="Adhikari A."/>
            <person name="Zheng C.-J."/>
            <person name="Schuster L."/>
            <person name="Cowan T.M."/>
            <person name="Smanski M.J."/>
            <person name="Chevrette M.G."/>
            <person name="De Carvalho L.P.S."/>
            <person name="Shen B."/>
        </authorList>
    </citation>
    <scope>NUCLEOTIDE SEQUENCE [LARGE SCALE GENOMIC DNA]</scope>
    <source>
        <strain evidence="2 3">NPDC050100</strain>
    </source>
</reference>
<evidence type="ECO:0008006" key="4">
    <source>
        <dbReference type="Google" id="ProtNLM"/>
    </source>
</evidence>
<feature type="transmembrane region" description="Helical" evidence="1">
    <location>
        <begin position="194"/>
        <end position="215"/>
    </location>
</feature>
<comment type="caution">
    <text evidence="2">The sequence shown here is derived from an EMBL/GenBank/DDBJ whole genome shotgun (WGS) entry which is preliminary data.</text>
</comment>
<feature type="transmembrane region" description="Helical" evidence="1">
    <location>
        <begin position="153"/>
        <end position="174"/>
    </location>
</feature>
<dbReference type="RefSeq" id="WP_358132565.1">
    <property type="nucleotide sequence ID" value="NZ_JBFALK010000006.1"/>
</dbReference>
<keyword evidence="1" id="KW-1133">Transmembrane helix</keyword>
<organism evidence="2 3">
    <name type="scientific">Microtetraspora glauca</name>
    <dbReference type="NCBI Taxonomy" id="1996"/>
    <lineage>
        <taxon>Bacteria</taxon>
        <taxon>Bacillati</taxon>
        <taxon>Actinomycetota</taxon>
        <taxon>Actinomycetes</taxon>
        <taxon>Streptosporangiales</taxon>
        <taxon>Streptosporangiaceae</taxon>
        <taxon>Microtetraspora</taxon>
    </lineage>
</organism>
<accession>A0ABV3GDR5</accession>
<gene>
    <name evidence="2" type="ORF">AB0I59_13185</name>
</gene>
<keyword evidence="1" id="KW-0472">Membrane</keyword>
<keyword evidence="1" id="KW-0812">Transmembrane</keyword>
<evidence type="ECO:0000256" key="1">
    <source>
        <dbReference type="SAM" id="Phobius"/>
    </source>
</evidence>
<feature type="transmembrane region" description="Helical" evidence="1">
    <location>
        <begin position="86"/>
        <end position="112"/>
    </location>
</feature>
<sequence>MIALARFRIAAYVRSHRAFQPLIGLLVLLGILYAGPVPSGAELGAMADSAAILIPVFAWAARGLLDGEPDEQRMIAITAVGRAEATAGIVAAWIFNSGLAAISFAALVLRLSDGPSTAAVLAGVGLHLLAILAGTTLGALTSRPILSSPATSTLVLLLGYLAVLLLSMSGLPWLTVPVMTWMREAHHGELLAHFPALAAWSLLWPVLGLAAYARLRRTRP</sequence>
<name>A0ABV3GDR5_MICGL</name>
<feature type="transmembrane region" description="Helical" evidence="1">
    <location>
        <begin position="118"/>
        <end position="141"/>
    </location>
</feature>
<keyword evidence="3" id="KW-1185">Reference proteome</keyword>
<evidence type="ECO:0000313" key="3">
    <source>
        <dbReference type="Proteomes" id="UP001551675"/>
    </source>
</evidence>